<keyword evidence="3" id="KW-1185">Reference proteome</keyword>
<reference evidence="2 3" key="1">
    <citation type="submission" date="2015-03" db="EMBL/GenBank/DDBJ databases">
        <title>Draft Genome Sequence of Burkholderia andropogonis type strain ICMP2807, isolated from Sorghum bicolor.</title>
        <authorList>
            <person name="Lopes-Santos L."/>
            <person name="Castro D.B."/>
            <person name="Ottoboni L.M."/>
            <person name="Park D."/>
            <person name="Weirc B.S."/>
            <person name="Destefano S.A."/>
        </authorList>
    </citation>
    <scope>NUCLEOTIDE SEQUENCE [LARGE SCALE GENOMIC DNA]</scope>
    <source>
        <strain evidence="2 3">ICMP2807</strain>
    </source>
</reference>
<dbReference type="Proteomes" id="UP000033618">
    <property type="component" value="Unassembled WGS sequence"/>
</dbReference>
<evidence type="ECO:0000256" key="1">
    <source>
        <dbReference type="SAM" id="MobiDB-lite"/>
    </source>
</evidence>
<evidence type="ECO:0000313" key="3">
    <source>
        <dbReference type="Proteomes" id="UP000033618"/>
    </source>
</evidence>
<accession>A0A0F5K4W0</accession>
<sequence length="84" mass="9198">MAKMDSVTQQDVSLGEDASAAAQSMSSRLPILAVGRERIQIADRMESDQHTVTSAQLITQRVLDTVKIAMSMQAPPPRIMRTVE</sequence>
<dbReference type="AlphaFoldDB" id="A0A0F5K4W0"/>
<gene>
    <name evidence="2" type="ORF">WM40_02665</name>
</gene>
<organism evidence="2 3">
    <name type="scientific">Robbsia andropogonis</name>
    <dbReference type="NCBI Taxonomy" id="28092"/>
    <lineage>
        <taxon>Bacteria</taxon>
        <taxon>Pseudomonadati</taxon>
        <taxon>Pseudomonadota</taxon>
        <taxon>Betaproteobacteria</taxon>
        <taxon>Burkholderiales</taxon>
        <taxon>Burkholderiaceae</taxon>
        <taxon>Robbsia</taxon>
    </lineage>
</organism>
<comment type="caution">
    <text evidence="2">The sequence shown here is derived from an EMBL/GenBank/DDBJ whole genome shotgun (WGS) entry which is preliminary data.</text>
</comment>
<dbReference type="EMBL" id="LAQU01000002">
    <property type="protein sequence ID" value="KKB64914.1"/>
    <property type="molecule type" value="Genomic_DNA"/>
</dbReference>
<dbReference type="PATRIC" id="fig|28092.6.peg.623"/>
<name>A0A0F5K4W0_9BURK</name>
<evidence type="ECO:0000313" key="2">
    <source>
        <dbReference type="EMBL" id="KKB64914.1"/>
    </source>
</evidence>
<dbReference type="RefSeq" id="WP_024904888.1">
    <property type="nucleotide sequence ID" value="NZ_CP139166.1"/>
</dbReference>
<feature type="compositionally biased region" description="Polar residues" evidence="1">
    <location>
        <begin position="1"/>
        <end position="12"/>
    </location>
</feature>
<feature type="region of interest" description="Disordered" evidence="1">
    <location>
        <begin position="1"/>
        <end position="27"/>
    </location>
</feature>
<protein>
    <submittedName>
        <fullName evidence="2">Uncharacterized protein</fullName>
    </submittedName>
</protein>
<proteinExistence type="predicted"/>